<reference evidence="2 3" key="1">
    <citation type="submission" date="2015-12" db="EMBL/GenBank/DDBJ databases">
        <title>Phylogenomics in the description of a new species in the Pseudomonas syringae group.</title>
        <authorList>
            <person name="Busquets A."/>
            <person name="Gomila M."/>
            <person name="Beiki F."/>
            <person name="Rahimian H."/>
            <person name="Mulet M."/>
            <person name="Sanchez D."/>
            <person name="Garcia-Valdes E."/>
            <person name="Lalucat J."/>
        </authorList>
    </citation>
    <scope>NUCLEOTIDE SEQUENCE [LARGE SCALE GENOMIC DNA]</scope>
    <source>
        <strain evidence="2 3">S25</strain>
    </source>
</reference>
<sequence length="387" mass="43960">MLSEKFYVNPKVAAYFSAALIIFLLSFIFGASSKLTNNLFYALIALPGVLFLIKERSAGLFTDRLGWLWLVFMLGFLMPAYFAGDFQFYKHIAYVALFVFVLAGLTNVDFFNSGLFARSQFWVVFLYMLLSGIYSWLTGKYGFGDRVAMLPARLDNVIYASIWLFCALGLALPVMHQQRRWIEAVAAIALSLFVVLFVVQTRTAIIGALFLGGLWALHAMRHYRKQGVIAVLGLALVALLLIWLVKDETWVQQLFARGDSYRLELFHIMIGEWRNCGWMTGCGVEFHTTQTLQYGMPIQHPHNIFIAMGLYTGATSLVLFIAVMALTLWNAWRLRSAWGVYLACALVMLNFDGSKLVGNPDELWILVLFPAAMIYAQVVRERRLERQ</sequence>
<feature type="transmembrane region" description="Helical" evidence="1">
    <location>
        <begin position="363"/>
        <end position="379"/>
    </location>
</feature>
<feature type="transmembrane region" description="Helical" evidence="1">
    <location>
        <begin position="304"/>
        <end position="326"/>
    </location>
</feature>
<keyword evidence="3" id="KW-1185">Reference proteome</keyword>
<accession>A0ABS9ZGW7</accession>
<feature type="transmembrane region" description="Helical" evidence="1">
    <location>
        <begin position="181"/>
        <end position="198"/>
    </location>
</feature>
<comment type="caution">
    <text evidence="2">The sequence shown here is derived from an EMBL/GenBank/DDBJ whole genome shotgun (WGS) entry which is preliminary data.</text>
</comment>
<dbReference type="PANTHER" id="PTHR37422">
    <property type="entry name" value="TEICHURONIC ACID BIOSYNTHESIS PROTEIN TUAE"/>
    <property type="match status" value="1"/>
</dbReference>
<gene>
    <name evidence="2" type="ORF">AUC61_07235</name>
</gene>
<organism evidence="2 3">
    <name type="scientific">Pseudomonas maioricensis</name>
    <dbReference type="NCBI Taxonomy" id="1766623"/>
    <lineage>
        <taxon>Bacteria</taxon>
        <taxon>Pseudomonadati</taxon>
        <taxon>Pseudomonadota</taxon>
        <taxon>Gammaproteobacteria</taxon>
        <taxon>Pseudomonadales</taxon>
        <taxon>Pseudomonadaceae</taxon>
        <taxon>Pseudomonas</taxon>
    </lineage>
</organism>
<dbReference type="Proteomes" id="UP001320513">
    <property type="component" value="Unassembled WGS sequence"/>
</dbReference>
<feature type="transmembrane region" description="Helical" evidence="1">
    <location>
        <begin position="204"/>
        <end position="220"/>
    </location>
</feature>
<keyword evidence="1" id="KW-1133">Transmembrane helix</keyword>
<protein>
    <recommendedName>
        <fullName evidence="4">O-antigen ligase</fullName>
    </recommendedName>
</protein>
<dbReference type="RefSeq" id="WP_243245297.1">
    <property type="nucleotide sequence ID" value="NZ_LOHG01000003.1"/>
</dbReference>
<name>A0ABS9ZGW7_9PSED</name>
<feature type="transmembrane region" description="Helical" evidence="1">
    <location>
        <begin position="227"/>
        <end position="245"/>
    </location>
</feature>
<evidence type="ECO:0000313" key="2">
    <source>
        <dbReference type="EMBL" id="MCI8209326.1"/>
    </source>
</evidence>
<proteinExistence type="predicted"/>
<dbReference type="PANTHER" id="PTHR37422:SF13">
    <property type="entry name" value="LIPOPOLYSACCHARIDE BIOSYNTHESIS PROTEIN PA4999-RELATED"/>
    <property type="match status" value="1"/>
</dbReference>
<feature type="transmembrane region" description="Helical" evidence="1">
    <location>
        <begin position="157"/>
        <end position="174"/>
    </location>
</feature>
<keyword evidence="1" id="KW-0472">Membrane</keyword>
<feature type="transmembrane region" description="Helical" evidence="1">
    <location>
        <begin position="88"/>
        <end position="108"/>
    </location>
</feature>
<evidence type="ECO:0000256" key="1">
    <source>
        <dbReference type="SAM" id="Phobius"/>
    </source>
</evidence>
<evidence type="ECO:0008006" key="4">
    <source>
        <dbReference type="Google" id="ProtNLM"/>
    </source>
</evidence>
<feature type="transmembrane region" description="Helical" evidence="1">
    <location>
        <begin position="120"/>
        <end position="137"/>
    </location>
</feature>
<feature type="transmembrane region" description="Helical" evidence="1">
    <location>
        <begin position="35"/>
        <end position="53"/>
    </location>
</feature>
<feature type="transmembrane region" description="Helical" evidence="1">
    <location>
        <begin position="12"/>
        <end position="29"/>
    </location>
</feature>
<dbReference type="InterPro" id="IPR051533">
    <property type="entry name" value="WaaL-like"/>
</dbReference>
<feature type="transmembrane region" description="Helical" evidence="1">
    <location>
        <begin position="338"/>
        <end position="357"/>
    </location>
</feature>
<keyword evidence="1" id="KW-0812">Transmembrane</keyword>
<evidence type="ECO:0000313" key="3">
    <source>
        <dbReference type="Proteomes" id="UP001320513"/>
    </source>
</evidence>
<dbReference type="EMBL" id="LOHG01000003">
    <property type="protein sequence ID" value="MCI8209326.1"/>
    <property type="molecule type" value="Genomic_DNA"/>
</dbReference>
<feature type="transmembrane region" description="Helical" evidence="1">
    <location>
        <begin position="65"/>
        <end position="82"/>
    </location>
</feature>